<dbReference type="Gene3D" id="2.180.10.10">
    <property type="entry name" value="RHS repeat-associated core"/>
    <property type="match status" value="1"/>
</dbReference>
<sequence>MKKLIRTTFFLLTLSLSSQDFPITFPEILPPSPEAALFRRYGEIPVDLSTGVPNIEIPIYTLKSNQLELPIKLSYHAAGIKVQDVASPSGLGWVLYPAGIVTKTILGKNDEYSDKIYYKSSAEITEAKNNTTVFCDLLDNTFQYADSHSDRYSYHLPNGKSGVFRYDFTNDNLIQAPYSPVKITTNSTKSNFEITSEDGIKYIFDYGISNGEEGTSYKLTKIISQNKKDSIRFIYNNDKKNMYNSTYFAQTYSWGDTFSYEESDPFTPNCNIINSGGNSPSLDNTFKIKADIEYLLDSIVSTNTIIKYDYEDDRTDKAKYRISKISIISKQNNILINEIVFNQSYFGTDEQNNLRLRLDSIEIKGNTSSSSPQLFSFDYESLALPPYSSLSHQNCHEDFWGFYNGKNSNFYVPYEYIDANVRPPDLTSHNRMPDHNYAKACMLKTIHYPTGGKTDFEFEPNFIDGTYYYPDNNGQWAWRGTAVGGFRIENIKSFSESGSMPLIKSYKYTGVNAVSRIDNESYMYDQEYVYVMKKSGCSLQEVTGFRTEVTSNSYLPLTVGGQSAIIYQTVEEYIGNETENIGKIIYTYKSPLNPYDIGTTQIDHPKFKDFFHLDRGFYIPQISSKSEFKLEEGTYVPVKRTYNTYTSFRANQFITGIKYFRERNYLNRTDNSAFLFCNLPSYIQSIFYSDMVVDESVNLLTKTSIYDYSGSGDIVKTIEYKYENLDHLQPTQIMSTNSKGKNRIIKNYYSTDITDLTSLGLNNLTSIELLAINKLSQDNRLIEIIQSETYQDENNNAIGDNNERIASQRKNFVINNGMVLPASIQTLKGVYNTSNTLQDRLLYDKFDEKGNIIEISKKDGSHMSYIWGYNGQYVVAKIENATYSEIENILGANFNLGSNGLSTSQFNALKSGLPNAMMTTYTYDPLIGVTSITDPKGFTTYYQYDDFNRLEFVKDQEDNIISKNEYHYKNQN</sequence>
<dbReference type="EMBL" id="CP094358">
    <property type="protein sequence ID" value="UOB16276.1"/>
    <property type="molecule type" value="Genomic_DNA"/>
</dbReference>
<organism evidence="1 2">
    <name type="scientific">Abyssalbus ytuae</name>
    <dbReference type="NCBI Taxonomy" id="2926907"/>
    <lineage>
        <taxon>Bacteria</taxon>
        <taxon>Pseudomonadati</taxon>
        <taxon>Bacteroidota</taxon>
        <taxon>Flavobacteriia</taxon>
        <taxon>Flavobacteriales</taxon>
        <taxon>Flavobacteriaceae</taxon>
        <taxon>Abyssalbus</taxon>
    </lineage>
</organism>
<name>A0A9E6ZT89_9FLAO</name>
<proteinExistence type="predicted"/>
<keyword evidence="2" id="KW-1185">Reference proteome</keyword>
<evidence type="ECO:0008006" key="3">
    <source>
        <dbReference type="Google" id="ProtNLM"/>
    </source>
</evidence>
<dbReference type="Proteomes" id="UP000831290">
    <property type="component" value="Chromosome"/>
</dbReference>
<dbReference type="AlphaFoldDB" id="A0A9E6ZT89"/>
<evidence type="ECO:0000313" key="2">
    <source>
        <dbReference type="Proteomes" id="UP000831290"/>
    </source>
</evidence>
<reference evidence="1" key="1">
    <citation type="submission" date="2022-03" db="EMBL/GenBank/DDBJ databases">
        <title>Description of Abyssus ytuae gen. nov., sp. nov., a novel member of the family Flavobacteriaceae isolated from the sediment of Mariana Trench.</title>
        <authorList>
            <person name="Zhang J."/>
            <person name="Xu X."/>
        </authorList>
    </citation>
    <scope>NUCLEOTIDE SEQUENCE</scope>
    <source>
        <strain evidence="1">MT3330</strain>
    </source>
</reference>
<dbReference type="KEGG" id="fbm:MQE35_11060"/>
<dbReference type="RefSeq" id="WP_255841446.1">
    <property type="nucleotide sequence ID" value="NZ_CP094358.1"/>
</dbReference>
<protein>
    <recommendedName>
        <fullName evidence="3">YD repeat-containing protein</fullName>
    </recommendedName>
</protein>
<gene>
    <name evidence="1" type="ORF">MQE35_11060</name>
</gene>
<accession>A0A9E6ZT89</accession>
<evidence type="ECO:0000313" key="1">
    <source>
        <dbReference type="EMBL" id="UOB16276.1"/>
    </source>
</evidence>